<sequence length="253" mass="27133">MFHMTDIASTHPALSSPHGFFGRRGGVSDGVYATLNTGQRSDDNPDHVATNRARIAKWLGADSVVSLAQIHSSEVVFIDAVPDQLIQADGLVTMTPGLAVSAMSADCGPVLFEDTDAGVVAACHAGWRGALSGIVESTVAAMCELGAQPTRIRAVLGPCISQPNYEVGDTFKAAFAEVSEDYTQFFEPGSSGVPHFDLPGFILSRLDACGIENRYWTGHCTYADETEYFSYRRNTHQGLSGYGRNLSAIMRPH</sequence>
<evidence type="ECO:0000256" key="2">
    <source>
        <dbReference type="ARBA" id="ARBA00007353"/>
    </source>
</evidence>
<comment type="catalytic activity">
    <reaction evidence="1">
        <text>inosine + phosphate = alpha-D-ribose 1-phosphate + hypoxanthine</text>
        <dbReference type="Rhea" id="RHEA:27646"/>
        <dbReference type="ChEBI" id="CHEBI:17368"/>
        <dbReference type="ChEBI" id="CHEBI:17596"/>
        <dbReference type="ChEBI" id="CHEBI:43474"/>
        <dbReference type="ChEBI" id="CHEBI:57720"/>
        <dbReference type="EC" id="2.4.2.1"/>
    </reaction>
    <physiologicalReaction direction="left-to-right" evidence="1">
        <dbReference type="Rhea" id="RHEA:27647"/>
    </physiologicalReaction>
</comment>
<dbReference type="Proteomes" id="UP001161391">
    <property type="component" value="Unassembled WGS sequence"/>
</dbReference>
<keyword evidence="4" id="KW-0479">Metal-binding</keyword>
<dbReference type="CDD" id="cd16833">
    <property type="entry name" value="YfiH"/>
    <property type="match status" value="1"/>
</dbReference>
<name>A0ABQ5V9H0_9PROT</name>
<comment type="catalytic activity">
    <reaction evidence="7">
        <text>adenosine + H2O + H(+) = inosine + NH4(+)</text>
        <dbReference type="Rhea" id="RHEA:24408"/>
        <dbReference type="ChEBI" id="CHEBI:15377"/>
        <dbReference type="ChEBI" id="CHEBI:15378"/>
        <dbReference type="ChEBI" id="CHEBI:16335"/>
        <dbReference type="ChEBI" id="CHEBI:17596"/>
        <dbReference type="ChEBI" id="CHEBI:28938"/>
        <dbReference type="EC" id="3.5.4.4"/>
    </reaction>
    <physiologicalReaction direction="left-to-right" evidence="7">
        <dbReference type="Rhea" id="RHEA:24409"/>
    </physiologicalReaction>
</comment>
<organism evidence="11 12">
    <name type="scientific">Algimonas ampicilliniresistens</name>
    <dbReference type="NCBI Taxonomy" id="1298735"/>
    <lineage>
        <taxon>Bacteria</taxon>
        <taxon>Pseudomonadati</taxon>
        <taxon>Pseudomonadota</taxon>
        <taxon>Alphaproteobacteria</taxon>
        <taxon>Maricaulales</taxon>
        <taxon>Robiginitomaculaceae</taxon>
        <taxon>Algimonas</taxon>
    </lineage>
</organism>
<gene>
    <name evidence="11" type="ORF">GCM10007853_13570</name>
</gene>
<reference evidence="11" key="2">
    <citation type="submission" date="2023-01" db="EMBL/GenBank/DDBJ databases">
        <title>Draft genome sequence of Algimonas ampicilliniresistens strain NBRC 108219.</title>
        <authorList>
            <person name="Sun Q."/>
            <person name="Mori K."/>
        </authorList>
    </citation>
    <scope>NUCLEOTIDE SEQUENCE</scope>
    <source>
        <strain evidence="11">NBRC 108219</strain>
    </source>
</reference>
<keyword evidence="12" id="KW-1185">Reference proteome</keyword>
<comment type="catalytic activity">
    <reaction evidence="8">
        <text>adenosine + phosphate = alpha-D-ribose 1-phosphate + adenine</text>
        <dbReference type="Rhea" id="RHEA:27642"/>
        <dbReference type="ChEBI" id="CHEBI:16335"/>
        <dbReference type="ChEBI" id="CHEBI:16708"/>
        <dbReference type="ChEBI" id="CHEBI:43474"/>
        <dbReference type="ChEBI" id="CHEBI:57720"/>
        <dbReference type="EC" id="2.4.2.1"/>
    </reaction>
    <physiologicalReaction direction="left-to-right" evidence="8">
        <dbReference type="Rhea" id="RHEA:27643"/>
    </physiologicalReaction>
</comment>
<dbReference type="InterPro" id="IPR003730">
    <property type="entry name" value="Cu_polyphenol_OxRdtase"/>
</dbReference>
<evidence type="ECO:0000256" key="1">
    <source>
        <dbReference type="ARBA" id="ARBA00000553"/>
    </source>
</evidence>
<evidence type="ECO:0000313" key="12">
    <source>
        <dbReference type="Proteomes" id="UP001161391"/>
    </source>
</evidence>
<dbReference type="NCBIfam" id="TIGR00726">
    <property type="entry name" value="peptidoglycan editing factor PgeF"/>
    <property type="match status" value="1"/>
</dbReference>
<evidence type="ECO:0000256" key="5">
    <source>
        <dbReference type="ARBA" id="ARBA00022801"/>
    </source>
</evidence>
<evidence type="ECO:0000256" key="6">
    <source>
        <dbReference type="ARBA" id="ARBA00022833"/>
    </source>
</evidence>
<protein>
    <recommendedName>
        <fullName evidence="10">Purine nucleoside phosphorylase</fullName>
    </recommendedName>
</protein>
<keyword evidence="3" id="KW-0808">Transferase</keyword>
<evidence type="ECO:0000256" key="4">
    <source>
        <dbReference type="ARBA" id="ARBA00022723"/>
    </source>
</evidence>
<proteinExistence type="inferred from homology"/>
<dbReference type="PANTHER" id="PTHR30616:SF2">
    <property type="entry name" value="PURINE NUCLEOSIDE PHOSPHORYLASE LACC1"/>
    <property type="match status" value="1"/>
</dbReference>
<comment type="similarity">
    <text evidence="2 10">Belongs to the purine nucleoside phosphorylase YfiH/LACC1 family.</text>
</comment>
<evidence type="ECO:0000256" key="7">
    <source>
        <dbReference type="ARBA" id="ARBA00047989"/>
    </source>
</evidence>
<dbReference type="Gene3D" id="3.60.140.10">
    <property type="entry name" value="CNF1/YfiH-like putative cysteine hydrolases"/>
    <property type="match status" value="1"/>
</dbReference>
<dbReference type="InterPro" id="IPR011324">
    <property type="entry name" value="Cytotoxic_necrot_fac-like_cat"/>
</dbReference>
<accession>A0ABQ5V9H0</accession>
<comment type="catalytic activity">
    <reaction evidence="9">
        <text>S-methyl-5'-thioadenosine + phosphate = 5-(methylsulfanyl)-alpha-D-ribose 1-phosphate + adenine</text>
        <dbReference type="Rhea" id="RHEA:11852"/>
        <dbReference type="ChEBI" id="CHEBI:16708"/>
        <dbReference type="ChEBI" id="CHEBI:17509"/>
        <dbReference type="ChEBI" id="CHEBI:43474"/>
        <dbReference type="ChEBI" id="CHEBI:58533"/>
        <dbReference type="EC" id="2.4.2.28"/>
    </reaction>
    <physiologicalReaction direction="left-to-right" evidence="9">
        <dbReference type="Rhea" id="RHEA:11853"/>
    </physiologicalReaction>
</comment>
<evidence type="ECO:0000256" key="8">
    <source>
        <dbReference type="ARBA" id="ARBA00048968"/>
    </source>
</evidence>
<dbReference type="Pfam" id="PF02578">
    <property type="entry name" value="Cu-oxidase_4"/>
    <property type="match status" value="1"/>
</dbReference>
<evidence type="ECO:0000256" key="3">
    <source>
        <dbReference type="ARBA" id="ARBA00022679"/>
    </source>
</evidence>
<reference evidence="11" key="1">
    <citation type="journal article" date="2014" name="Int. J. Syst. Evol. Microbiol.">
        <title>Complete genome of a new Firmicutes species belonging to the dominant human colonic microbiota ('Ruminococcus bicirculans') reveals two chromosomes and a selective capacity to utilize plant glucans.</title>
        <authorList>
            <consortium name="NISC Comparative Sequencing Program"/>
            <person name="Wegmann U."/>
            <person name="Louis P."/>
            <person name="Goesmann A."/>
            <person name="Henrissat B."/>
            <person name="Duncan S.H."/>
            <person name="Flint H.J."/>
        </authorList>
    </citation>
    <scope>NUCLEOTIDE SEQUENCE</scope>
    <source>
        <strain evidence="11">NBRC 108219</strain>
    </source>
</reference>
<evidence type="ECO:0000256" key="9">
    <source>
        <dbReference type="ARBA" id="ARBA00049893"/>
    </source>
</evidence>
<dbReference type="SUPFAM" id="SSF64438">
    <property type="entry name" value="CNF1/YfiH-like putative cysteine hydrolases"/>
    <property type="match status" value="1"/>
</dbReference>
<evidence type="ECO:0000313" key="11">
    <source>
        <dbReference type="EMBL" id="GLQ23483.1"/>
    </source>
</evidence>
<evidence type="ECO:0000256" key="10">
    <source>
        <dbReference type="RuleBase" id="RU361274"/>
    </source>
</evidence>
<comment type="caution">
    <text evidence="11">The sequence shown here is derived from an EMBL/GenBank/DDBJ whole genome shotgun (WGS) entry which is preliminary data.</text>
</comment>
<dbReference type="PANTHER" id="PTHR30616">
    <property type="entry name" value="UNCHARACTERIZED PROTEIN YFIH"/>
    <property type="match status" value="1"/>
</dbReference>
<dbReference type="EMBL" id="BSNK01000001">
    <property type="protein sequence ID" value="GLQ23483.1"/>
    <property type="molecule type" value="Genomic_DNA"/>
</dbReference>
<keyword evidence="5" id="KW-0378">Hydrolase</keyword>
<dbReference type="InterPro" id="IPR038371">
    <property type="entry name" value="Cu_polyphenol_OxRdtase_sf"/>
</dbReference>
<keyword evidence="6" id="KW-0862">Zinc</keyword>